<keyword evidence="1" id="KW-0732">Signal</keyword>
<evidence type="ECO:0000256" key="1">
    <source>
        <dbReference type="SAM" id="SignalP"/>
    </source>
</evidence>
<feature type="chain" id="PRO_5016599008" evidence="1">
    <location>
        <begin position="23"/>
        <end position="317"/>
    </location>
</feature>
<gene>
    <name evidence="2" type="ORF">CCOS864_02714</name>
</gene>
<reference evidence="3" key="1">
    <citation type="submission" date="2018-07" db="EMBL/GenBank/DDBJ databases">
        <authorList>
            <person name="Blom J."/>
        </authorList>
    </citation>
    <scope>NUCLEOTIDE SEQUENCE [LARGE SCALE GENOMIC DNA]</scope>
    <source>
        <strain evidence="3">CCOS 864</strain>
    </source>
</reference>
<accession>A0A380T0A4</accession>
<protein>
    <submittedName>
        <fullName evidence="2">Uncharacterized protein</fullName>
    </submittedName>
</protein>
<dbReference type="AlphaFoldDB" id="A0A380T0A4"/>
<organism evidence="2 3">
    <name type="scientific">Pseudomonas wadenswilerensis</name>
    <dbReference type="NCBI Taxonomy" id="1785161"/>
    <lineage>
        <taxon>Bacteria</taxon>
        <taxon>Pseudomonadati</taxon>
        <taxon>Pseudomonadota</taxon>
        <taxon>Gammaproteobacteria</taxon>
        <taxon>Pseudomonadales</taxon>
        <taxon>Pseudomonadaceae</taxon>
        <taxon>Pseudomonas</taxon>
    </lineage>
</organism>
<dbReference type="EMBL" id="UIDD01000007">
    <property type="protein sequence ID" value="SUQ63264.1"/>
    <property type="molecule type" value="Genomic_DNA"/>
</dbReference>
<feature type="signal peptide" evidence="1">
    <location>
        <begin position="1"/>
        <end position="22"/>
    </location>
</feature>
<sequence length="317" mass="35535">MNRGPRVLLILLSVIAATQAVAQDWSKQAIRVEHSTDRLARLHDKIQSQGTAALKDIASQVEWVISVNSSSEPNSIYNAQGRKVEIPDAFVARTINLARMATLATQSGELNCIARYRKHMDRTGSRTVPEKYLEQTGADCSAMRARLPLGALQEARAEQELDATLEFAYLHELGHQYHNHYRVPLPPDVATPQHQCDYLRIKALYRAMEYEADDFAVDALASLGDSAIVLSMANMWLPEPVDPDPGNIARSEMLSQRLSEHPVSILRYIRVLDRTSGVLARQPNVNPEILQIIQQFIDVQKRAEQFIAESDEELSPC</sequence>
<dbReference type="Proteomes" id="UP000255177">
    <property type="component" value="Unassembled WGS sequence"/>
</dbReference>
<evidence type="ECO:0000313" key="3">
    <source>
        <dbReference type="Proteomes" id="UP000255177"/>
    </source>
</evidence>
<keyword evidence="3" id="KW-1185">Reference proteome</keyword>
<name>A0A380T0A4_9PSED</name>
<proteinExistence type="predicted"/>
<evidence type="ECO:0000313" key="2">
    <source>
        <dbReference type="EMBL" id="SUQ63264.1"/>
    </source>
</evidence>